<dbReference type="RefSeq" id="WP_244729118.1">
    <property type="nucleotide sequence ID" value="NZ_JALIRP010000011.1"/>
</dbReference>
<evidence type="ECO:0000259" key="8">
    <source>
        <dbReference type="PROSITE" id="PS50928"/>
    </source>
</evidence>
<organism evidence="9 10">
    <name type="scientific">Paenibacillus mangrovi</name>
    <dbReference type="NCBI Taxonomy" id="2931978"/>
    <lineage>
        <taxon>Bacteria</taxon>
        <taxon>Bacillati</taxon>
        <taxon>Bacillota</taxon>
        <taxon>Bacilli</taxon>
        <taxon>Bacillales</taxon>
        <taxon>Paenibacillaceae</taxon>
        <taxon>Paenibacillus</taxon>
    </lineage>
</organism>
<feature type="transmembrane region" description="Helical" evidence="7">
    <location>
        <begin position="94"/>
        <end position="114"/>
    </location>
</feature>
<dbReference type="Gene3D" id="1.10.3720.10">
    <property type="entry name" value="MetI-like"/>
    <property type="match status" value="1"/>
</dbReference>
<dbReference type="InterPro" id="IPR035906">
    <property type="entry name" value="MetI-like_sf"/>
</dbReference>
<accession>A0A9X1WTS5</accession>
<evidence type="ECO:0000256" key="6">
    <source>
        <dbReference type="ARBA" id="ARBA00023136"/>
    </source>
</evidence>
<sequence length="297" mass="33971">MSANPTQTVPHVRKLPTRSKAGRRVIREKIFAHTILIIVGLLFLAPFIWLVITSLKTENEIFTVPIKWWPDELQWKNYSDAISMIPFVKYTLNTILIALLSILGVVIITPMVAYGFSRIDFKGRNFLFFIMMGTIMLPFQVTMIPIYVMFNKMNLINSIWPLVLSSWFGTGIAYNVFLVRQFFMGIPHELSESAKIDGASEFRIYTQIIMPLAKPAVLTIGLFTFLGAWGDFQGPLIYLNDPEKWTLSIGLKQFLRENRVAWGPLMAAATLFTIPIVILYFFVQRKFIEGISITGMK</sequence>
<comment type="similarity">
    <text evidence="7">Belongs to the binding-protein-dependent transport system permease family.</text>
</comment>
<evidence type="ECO:0000256" key="4">
    <source>
        <dbReference type="ARBA" id="ARBA00022692"/>
    </source>
</evidence>
<evidence type="ECO:0000256" key="3">
    <source>
        <dbReference type="ARBA" id="ARBA00022475"/>
    </source>
</evidence>
<dbReference type="Proteomes" id="UP001139347">
    <property type="component" value="Unassembled WGS sequence"/>
</dbReference>
<dbReference type="Pfam" id="PF00528">
    <property type="entry name" value="BPD_transp_1"/>
    <property type="match status" value="1"/>
</dbReference>
<evidence type="ECO:0000313" key="9">
    <source>
        <dbReference type="EMBL" id="MCJ8014451.1"/>
    </source>
</evidence>
<dbReference type="PANTHER" id="PTHR43744:SF8">
    <property type="entry name" value="SN-GLYCEROL-3-PHOSPHATE TRANSPORT SYSTEM PERMEASE PROTEIN UGPE"/>
    <property type="match status" value="1"/>
</dbReference>
<dbReference type="GO" id="GO:0055085">
    <property type="term" value="P:transmembrane transport"/>
    <property type="evidence" value="ECO:0007669"/>
    <property type="project" value="InterPro"/>
</dbReference>
<evidence type="ECO:0000313" key="10">
    <source>
        <dbReference type="Proteomes" id="UP001139347"/>
    </source>
</evidence>
<feature type="domain" description="ABC transmembrane type-1" evidence="8">
    <location>
        <begin position="91"/>
        <end position="283"/>
    </location>
</feature>
<keyword evidence="4 7" id="KW-0812">Transmembrane</keyword>
<dbReference type="PANTHER" id="PTHR43744">
    <property type="entry name" value="ABC TRANSPORTER PERMEASE PROTEIN MG189-RELATED-RELATED"/>
    <property type="match status" value="1"/>
</dbReference>
<comment type="subcellular location">
    <subcellularLocation>
        <location evidence="1 7">Cell membrane</location>
        <topology evidence="1 7">Multi-pass membrane protein</topology>
    </subcellularLocation>
</comment>
<dbReference type="CDD" id="cd06261">
    <property type="entry name" value="TM_PBP2"/>
    <property type="match status" value="1"/>
</dbReference>
<dbReference type="AlphaFoldDB" id="A0A9X1WTS5"/>
<feature type="transmembrane region" description="Helical" evidence="7">
    <location>
        <begin position="30"/>
        <end position="52"/>
    </location>
</feature>
<comment type="caution">
    <text evidence="9">The sequence shown here is derived from an EMBL/GenBank/DDBJ whole genome shotgun (WGS) entry which is preliminary data.</text>
</comment>
<keyword evidence="6 7" id="KW-0472">Membrane</keyword>
<keyword evidence="10" id="KW-1185">Reference proteome</keyword>
<keyword evidence="3" id="KW-1003">Cell membrane</keyword>
<proteinExistence type="inferred from homology"/>
<protein>
    <submittedName>
        <fullName evidence="9">Carbohydrate ABC transporter permease</fullName>
    </submittedName>
</protein>
<evidence type="ECO:0000256" key="5">
    <source>
        <dbReference type="ARBA" id="ARBA00022989"/>
    </source>
</evidence>
<evidence type="ECO:0000256" key="1">
    <source>
        <dbReference type="ARBA" id="ARBA00004651"/>
    </source>
</evidence>
<reference evidence="9" key="1">
    <citation type="submission" date="2022-04" db="EMBL/GenBank/DDBJ databases">
        <title>Paenibacillus mangrovi sp. nov., a novel endophytic bacterium isolated from bark of Kandelia candel.</title>
        <authorList>
            <person name="Tuo L."/>
        </authorList>
    </citation>
    <scope>NUCLEOTIDE SEQUENCE</scope>
    <source>
        <strain evidence="9">KQZ6P-2</strain>
    </source>
</reference>
<feature type="transmembrane region" description="Helical" evidence="7">
    <location>
        <begin position="204"/>
        <end position="229"/>
    </location>
</feature>
<dbReference type="PROSITE" id="PS50928">
    <property type="entry name" value="ABC_TM1"/>
    <property type="match status" value="1"/>
</dbReference>
<evidence type="ECO:0000256" key="2">
    <source>
        <dbReference type="ARBA" id="ARBA00022448"/>
    </source>
</evidence>
<keyword evidence="5 7" id="KW-1133">Transmembrane helix</keyword>
<gene>
    <name evidence="9" type="ORF">MUG84_22380</name>
</gene>
<feature type="transmembrane region" description="Helical" evidence="7">
    <location>
        <begin position="126"/>
        <end position="150"/>
    </location>
</feature>
<feature type="transmembrane region" description="Helical" evidence="7">
    <location>
        <begin position="162"/>
        <end position="183"/>
    </location>
</feature>
<keyword evidence="2 7" id="KW-0813">Transport</keyword>
<feature type="transmembrane region" description="Helical" evidence="7">
    <location>
        <begin position="261"/>
        <end position="283"/>
    </location>
</feature>
<dbReference type="InterPro" id="IPR000515">
    <property type="entry name" value="MetI-like"/>
</dbReference>
<evidence type="ECO:0000256" key="7">
    <source>
        <dbReference type="RuleBase" id="RU363032"/>
    </source>
</evidence>
<dbReference type="GO" id="GO:0005886">
    <property type="term" value="C:plasma membrane"/>
    <property type="evidence" value="ECO:0007669"/>
    <property type="project" value="UniProtKB-SubCell"/>
</dbReference>
<dbReference type="SUPFAM" id="SSF161098">
    <property type="entry name" value="MetI-like"/>
    <property type="match status" value="1"/>
</dbReference>
<dbReference type="EMBL" id="JALIRP010000011">
    <property type="protein sequence ID" value="MCJ8014451.1"/>
    <property type="molecule type" value="Genomic_DNA"/>
</dbReference>
<name>A0A9X1WTS5_9BACL</name>